<dbReference type="InterPro" id="IPR007484">
    <property type="entry name" value="Peptidase_M28"/>
</dbReference>
<dbReference type="SUPFAM" id="SSF53187">
    <property type="entry name" value="Zn-dependent exopeptidases"/>
    <property type="match status" value="1"/>
</dbReference>
<proteinExistence type="predicted"/>
<feature type="signal peptide" evidence="1">
    <location>
        <begin position="1"/>
        <end position="28"/>
    </location>
</feature>
<evidence type="ECO:0000313" key="4">
    <source>
        <dbReference type="EMBL" id="MFB9376889.1"/>
    </source>
</evidence>
<dbReference type="RefSeq" id="WP_380135582.1">
    <property type="nucleotide sequence ID" value="NZ_JBHLUI010000003.1"/>
</dbReference>
<dbReference type="Pfam" id="PF02225">
    <property type="entry name" value="PA"/>
    <property type="match status" value="1"/>
</dbReference>
<feature type="chain" id="PRO_5046044132" evidence="1">
    <location>
        <begin position="29"/>
        <end position="498"/>
    </location>
</feature>
<evidence type="ECO:0000259" key="2">
    <source>
        <dbReference type="Pfam" id="PF02225"/>
    </source>
</evidence>
<organism evidence="4 5">
    <name type="scientific">Kineococcus gynurae</name>
    <dbReference type="NCBI Taxonomy" id="452979"/>
    <lineage>
        <taxon>Bacteria</taxon>
        <taxon>Bacillati</taxon>
        <taxon>Actinomycetota</taxon>
        <taxon>Actinomycetes</taxon>
        <taxon>Kineosporiales</taxon>
        <taxon>Kineosporiaceae</taxon>
        <taxon>Kineococcus</taxon>
    </lineage>
</organism>
<dbReference type="SUPFAM" id="SSF52025">
    <property type="entry name" value="PA domain"/>
    <property type="match status" value="1"/>
</dbReference>
<keyword evidence="1" id="KW-0732">Signal</keyword>
<dbReference type="Proteomes" id="UP001589748">
    <property type="component" value="Unassembled WGS sequence"/>
</dbReference>
<evidence type="ECO:0000259" key="3">
    <source>
        <dbReference type="Pfam" id="PF04389"/>
    </source>
</evidence>
<comment type="caution">
    <text evidence="4">The sequence shown here is derived from an EMBL/GenBank/DDBJ whole genome shotgun (WGS) entry which is preliminary data.</text>
</comment>
<dbReference type="Gene3D" id="3.40.630.10">
    <property type="entry name" value="Zn peptidases"/>
    <property type="match status" value="2"/>
</dbReference>
<keyword evidence="5" id="KW-1185">Reference proteome</keyword>
<dbReference type="Gene3D" id="3.50.30.30">
    <property type="match status" value="1"/>
</dbReference>
<evidence type="ECO:0000256" key="1">
    <source>
        <dbReference type="SAM" id="SignalP"/>
    </source>
</evidence>
<dbReference type="InterPro" id="IPR045175">
    <property type="entry name" value="M28_fam"/>
</dbReference>
<dbReference type="EMBL" id="JBHMDM010000004">
    <property type="protein sequence ID" value="MFB9376889.1"/>
    <property type="molecule type" value="Genomic_DNA"/>
</dbReference>
<feature type="domain" description="Peptidase M28" evidence="3">
    <location>
        <begin position="249"/>
        <end position="465"/>
    </location>
</feature>
<feature type="domain" description="PA" evidence="2">
    <location>
        <begin position="144"/>
        <end position="225"/>
    </location>
</feature>
<dbReference type="PANTHER" id="PTHR12147">
    <property type="entry name" value="METALLOPEPTIDASE M28 FAMILY MEMBER"/>
    <property type="match status" value="1"/>
</dbReference>
<accession>A0ABV5LS34</accession>
<dbReference type="InterPro" id="IPR003137">
    <property type="entry name" value="PA_domain"/>
</dbReference>
<protein>
    <submittedName>
        <fullName evidence="4">M20/M25/M40 family metallo-hydrolase</fullName>
    </submittedName>
</protein>
<dbReference type="PANTHER" id="PTHR12147:SF26">
    <property type="entry name" value="PEPTIDASE M28 DOMAIN-CONTAINING PROTEIN"/>
    <property type="match status" value="1"/>
</dbReference>
<dbReference type="Pfam" id="PF04389">
    <property type="entry name" value="Peptidase_M28"/>
    <property type="match status" value="1"/>
</dbReference>
<reference evidence="4 5" key="1">
    <citation type="submission" date="2024-09" db="EMBL/GenBank/DDBJ databases">
        <authorList>
            <person name="Sun Q."/>
            <person name="Mori K."/>
        </authorList>
    </citation>
    <scope>NUCLEOTIDE SEQUENCE [LARGE SCALE GENOMIC DNA]</scope>
    <source>
        <strain evidence="4 5">TISTR 1856</strain>
    </source>
</reference>
<evidence type="ECO:0000313" key="5">
    <source>
        <dbReference type="Proteomes" id="UP001589748"/>
    </source>
</evidence>
<sequence length="498" mass="51540">MLVRTKVLLSTVALTAGMLAVPVTPASAVDNINSYQLTKAVTVNGILGHARALQRIANANDGNRAAGTPGYEASARYVERVLVRAGYDVTWQPFEFAYEEETTPTSFVQTAPAEEDYAAIRMTYSGNGSVTGSVEEIDPAPFPSTSGCEASDFAGFTAGAIALVHRGTCPFAQKAVNAEAAGAAGVVVANAGEADPETPLNGTLGEAGIVDIPVVGVSQAAGEQIAAAADGGEFSLNVDVLAEQRTTWNILADSPTGDPARTVVVGAHLDSVGEGAGINDNGSGTATILEIAEEMSELGVQNRQRIRFAFWGAEELGLLGAEHYVANLSDTELDQTYANLNFDMLGSKNYVPFVYDGDGSAFGTAGPPGSDAIETVFTDYLQKRAGGSVETAFDGRSDYGPFIAAGIPAGGLFSGAEEIKTEEQAATFGGTAGEAYDDCYHTPCDDISSLNTDALAELGDAAAHATYVMARTRTGLFPDLSRRGEARPLATTTLEGAA</sequence>
<dbReference type="InterPro" id="IPR046450">
    <property type="entry name" value="PA_dom_sf"/>
</dbReference>
<gene>
    <name evidence="4" type="ORF">ACFFVI_07900</name>
</gene>
<name>A0ABV5LS34_9ACTN</name>